<sequence length="270" mass="29891">MPGSPLAKTISRRSMVTRKKGHSSYISRSVARPPPASLCCMACLNAAPKPSHTGRWNRVCVHAKIHGMARSDSMPPPGFRFDGRLPMFIRPYSVSGVAARKYSTKRGSWNTMERYSSVATVAMSSSRRRHSGFGDTGGFMPCSRVAAVNLCSVRKQRFSSPNDFSMTSPWTVTRSEPLTVFGGWDRMARWLGPPPRPTVPPRPWKMVSFTPCRSATPTISSWALYSCHAADSRPASLPESEYPIMISCFPSIRSLYQSTEKRSSMVARAC</sequence>
<evidence type="ECO:0000313" key="2">
    <source>
        <dbReference type="EMBL" id="BAF04273.1"/>
    </source>
</evidence>
<proteinExistence type="predicted"/>
<protein>
    <submittedName>
        <fullName evidence="2">Os01g0208800 protein</fullName>
    </submittedName>
</protein>
<organism evidence="2 3">
    <name type="scientific">Oryza sativa subsp. japonica</name>
    <name type="common">Rice</name>
    <dbReference type="NCBI Taxonomy" id="39947"/>
    <lineage>
        <taxon>Eukaryota</taxon>
        <taxon>Viridiplantae</taxon>
        <taxon>Streptophyta</taxon>
        <taxon>Embryophyta</taxon>
        <taxon>Tracheophyta</taxon>
        <taxon>Spermatophyta</taxon>
        <taxon>Magnoliopsida</taxon>
        <taxon>Liliopsida</taxon>
        <taxon>Poales</taxon>
        <taxon>Poaceae</taxon>
        <taxon>BOP clade</taxon>
        <taxon>Oryzoideae</taxon>
        <taxon>Oryzeae</taxon>
        <taxon>Oryzinae</taxon>
        <taxon>Oryza</taxon>
        <taxon>Oryza sativa</taxon>
    </lineage>
</organism>
<dbReference type="AlphaFoldDB" id="A0A0P0UZG2"/>
<dbReference type="Gramene" id="Os01t0208800-01">
    <property type="protein sequence ID" value="Os01t0208800-01"/>
    <property type="gene ID" value="Os01g0208800"/>
</dbReference>
<evidence type="ECO:0000313" key="3">
    <source>
        <dbReference type="Proteomes" id="UP000000763"/>
    </source>
</evidence>
<name>A0A0P0UZG2_ORYSJ</name>
<reference evidence="3" key="2">
    <citation type="journal article" date="2008" name="Nucleic Acids Res.">
        <title>The rice annotation project database (RAP-DB): 2008 update.</title>
        <authorList>
            <consortium name="The rice annotation project (RAP)"/>
        </authorList>
    </citation>
    <scope>GENOME REANNOTATION</scope>
    <source>
        <strain evidence="3">cv. Nipponbare</strain>
    </source>
</reference>
<evidence type="ECO:0000256" key="1">
    <source>
        <dbReference type="SAM" id="MobiDB-lite"/>
    </source>
</evidence>
<dbReference type="KEGG" id="dosa:Os01g0208800"/>
<dbReference type="EMBL" id="AP008207">
    <property type="protein sequence ID" value="BAF04273.1"/>
    <property type="molecule type" value="Genomic_DNA"/>
</dbReference>
<accession>A0A0P0UZG2</accession>
<gene>
    <name evidence="2" type="ordered locus">Os01g0208800</name>
</gene>
<feature type="region of interest" description="Disordered" evidence="1">
    <location>
        <begin position="1"/>
        <end position="27"/>
    </location>
</feature>
<reference evidence="2 3" key="1">
    <citation type="journal article" date="2005" name="Nature">
        <title>The map-based sequence of the rice genome.</title>
        <authorList>
            <consortium name="International rice genome sequencing project (IRGSP)"/>
            <person name="Matsumoto T."/>
            <person name="Wu J."/>
            <person name="Kanamori H."/>
            <person name="Katayose Y."/>
            <person name="Fujisawa M."/>
            <person name="Namiki N."/>
            <person name="Mizuno H."/>
            <person name="Yamamoto K."/>
            <person name="Antonio B.A."/>
            <person name="Baba T."/>
            <person name="Sakata K."/>
            <person name="Nagamura Y."/>
            <person name="Aoki H."/>
            <person name="Arikawa K."/>
            <person name="Arita K."/>
            <person name="Bito T."/>
            <person name="Chiden Y."/>
            <person name="Fujitsuka N."/>
            <person name="Fukunaka R."/>
            <person name="Hamada M."/>
            <person name="Harada C."/>
            <person name="Hayashi A."/>
            <person name="Hijishita S."/>
            <person name="Honda M."/>
            <person name="Hosokawa S."/>
            <person name="Ichikawa Y."/>
            <person name="Idonuma A."/>
            <person name="Iijima M."/>
            <person name="Ikeda M."/>
            <person name="Ikeno M."/>
            <person name="Ito K."/>
            <person name="Ito S."/>
            <person name="Ito T."/>
            <person name="Ito Y."/>
            <person name="Ito Y."/>
            <person name="Iwabuchi A."/>
            <person name="Kamiya K."/>
            <person name="Karasawa W."/>
            <person name="Kurita K."/>
            <person name="Katagiri S."/>
            <person name="Kikuta A."/>
            <person name="Kobayashi H."/>
            <person name="Kobayashi N."/>
            <person name="Machita K."/>
            <person name="Maehara T."/>
            <person name="Masukawa M."/>
            <person name="Mizubayashi T."/>
            <person name="Mukai Y."/>
            <person name="Nagasaki H."/>
            <person name="Nagata Y."/>
            <person name="Naito S."/>
            <person name="Nakashima M."/>
            <person name="Nakama Y."/>
            <person name="Nakamichi Y."/>
            <person name="Nakamura M."/>
            <person name="Meguro A."/>
            <person name="Negishi M."/>
            <person name="Ohta I."/>
            <person name="Ohta T."/>
            <person name="Okamoto M."/>
            <person name="Ono N."/>
            <person name="Saji S."/>
            <person name="Sakaguchi M."/>
            <person name="Sakai K."/>
            <person name="Shibata M."/>
            <person name="Shimokawa T."/>
            <person name="Song J."/>
            <person name="Takazaki Y."/>
            <person name="Terasawa K."/>
            <person name="Tsugane M."/>
            <person name="Tsuji K."/>
            <person name="Ueda S."/>
            <person name="Waki K."/>
            <person name="Yamagata H."/>
            <person name="Yamamoto M."/>
            <person name="Yamamoto S."/>
            <person name="Yamane H."/>
            <person name="Yoshiki S."/>
            <person name="Yoshihara R."/>
            <person name="Yukawa K."/>
            <person name="Zhong H."/>
            <person name="Yano M."/>
            <person name="Yuan Q."/>
            <person name="Ouyang S."/>
            <person name="Liu J."/>
            <person name="Jones K.M."/>
            <person name="Gansberger K."/>
            <person name="Moffat K."/>
            <person name="Hill J."/>
            <person name="Bera J."/>
            <person name="Fadrosh D."/>
            <person name="Jin S."/>
            <person name="Johri S."/>
            <person name="Kim M."/>
            <person name="Overton L."/>
            <person name="Reardon M."/>
            <person name="Tsitrin T."/>
            <person name="Vuong H."/>
            <person name="Weaver B."/>
            <person name="Ciecko A."/>
            <person name="Tallon L."/>
            <person name="Jackson J."/>
            <person name="Pai G."/>
            <person name="Aken S.V."/>
            <person name="Utterback T."/>
            <person name="Reidmuller S."/>
            <person name="Feldblyum T."/>
            <person name="Hsiao J."/>
            <person name="Zismann V."/>
            <person name="Iobst S."/>
            <person name="de Vazeille A.R."/>
            <person name="Buell C.R."/>
            <person name="Ying K."/>
            <person name="Li Y."/>
            <person name="Lu T."/>
            <person name="Huang Y."/>
            <person name="Zhao Q."/>
            <person name="Feng Q."/>
            <person name="Zhang L."/>
            <person name="Zhu J."/>
            <person name="Weng Q."/>
            <person name="Mu J."/>
            <person name="Lu Y."/>
            <person name="Fan D."/>
            <person name="Liu Y."/>
            <person name="Guan J."/>
            <person name="Zhang Y."/>
            <person name="Yu S."/>
            <person name="Liu X."/>
            <person name="Zhang Y."/>
            <person name="Hong G."/>
            <person name="Han B."/>
            <person name="Choisne N."/>
            <person name="Demange N."/>
            <person name="Orjeda G."/>
            <person name="Samain S."/>
            <person name="Cattolico L."/>
            <person name="Pelletier E."/>
            <person name="Couloux A."/>
            <person name="Segurens B."/>
            <person name="Wincker P."/>
            <person name="D'Hont A."/>
            <person name="Scarpelli C."/>
            <person name="Weissenbach J."/>
            <person name="Salanoubat M."/>
            <person name="Quetier F."/>
            <person name="Yu Y."/>
            <person name="Kim H.R."/>
            <person name="Rambo T."/>
            <person name="Currie J."/>
            <person name="Collura K."/>
            <person name="Luo M."/>
            <person name="Yang T."/>
            <person name="Ammiraju J.S.S."/>
            <person name="Engler F."/>
            <person name="Soderlund C."/>
            <person name="Wing R.A."/>
            <person name="Palmer L.E."/>
            <person name="de la Bastide M."/>
            <person name="Spiegel L."/>
            <person name="Nascimento L."/>
            <person name="Zutavern T."/>
            <person name="O'Shaughnessy A."/>
            <person name="Dike S."/>
            <person name="Dedhia N."/>
            <person name="Preston R."/>
            <person name="Balija V."/>
            <person name="McCombie W.R."/>
            <person name="Chow T."/>
            <person name="Chen H."/>
            <person name="Chung M."/>
            <person name="Chen C."/>
            <person name="Shaw J."/>
            <person name="Wu H."/>
            <person name="Hsiao K."/>
            <person name="Chao Y."/>
            <person name="Chu M."/>
            <person name="Cheng C."/>
            <person name="Hour A."/>
            <person name="Lee P."/>
            <person name="Lin S."/>
            <person name="Lin Y."/>
            <person name="Liou J."/>
            <person name="Liu S."/>
            <person name="Hsing Y."/>
            <person name="Raghuvanshi S."/>
            <person name="Mohanty A."/>
            <person name="Bharti A.K."/>
            <person name="Gaur A."/>
            <person name="Gupta V."/>
            <person name="Kumar D."/>
            <person name="Ravi V."/>
            <person name="Vij S."/>
            <person name="Kapur A."/>
            <person name="Khurana P."/>
            <person name="Khurana P."/>
            <person name="Khurana J.P."/>
            <person name="Tyagi A.K."/>
            <person name="Gaikwad K."/>
            <person name="Singh A."/>
            <person name="Dalal V."/>
            <person name="Srivastava S."/>
            <person name="Dixit A."/>
            <person name="Pal A.K."/>
            <person name="Ghazi I.A."/>
            <person name="Yadav M."/>
            <person name="Pandit A."/>
            <person name="Bhargava A."/>
            <person name="Sureshbabu K."/>
            <person name="Batra K."/>
            <person name="Sharma T.R."/>
            <person name="Mohapatra T."/>
            <person name="Singh N.K."/>
            <person name="Messing J."/>
            <person name="Nelson A.B."/>
            <person name="Fuks G."/>
            <person name="Kavchok S."/>
            <person name="Keizer G."/>
            <person name="Linton E."/>
            <person name="Llaca V."/>
            <person name="Song R."/>
            <person name="Tanyolac B."/>
            <person name="Young S."/>
            <person name="Ho-Il K."/>
            <person name="Hahn J.H."/>
            <person name="Sangsakoo G."/>
            <person name="Vanavichit A."/>
            <person name="de Mattos Luiz.A.T."/>
            <person name="Zimmer P.D."/>
            <person name="Malone G."/>
            <person name="Dellagostin O."/>
            <person name="de Oliveira A.C."/>
            <person name="Bevan M."/>
            <person name="Bancroft I."/>
            <person name="Minx P."/>
            <person name="Cordum H."/>
            <person name="Wilson R."/>
            <person name="Cheng Z."/>
            <person name="Jin W."/>
            <person name="Jiang J."/>
            <person name="Leong S.A."/>
            <person name="Iwama H."/>
            <person name="Gojobori T."/>
            <person name="Itoh T."/>
            <person name="Niimura Y."/>
            <person name="Fujii Y."/>
            <person name="Habara T."/>
            <person name="Sakai H."/>
            <person name="Sato Y."/>
            <person name="Wilson G."/>
            <person name="Kumar K."/>
            <person name="McCouch S."/>
            <person name="Juretic N."/>
            <person name="Hoen D."/>
            <person name="Wright S."/>
            <person name="Bruskiewich R."/>
            <person name="Bureau T."/>
            <person name="Miyao A."/>
            <person name="Hirochika H."/>
            <person name="Nishikawa T."/>
            <person name="Kadowaki K."/>
            <person name="Sugiura M."/>
            <person name="Burr B."/>
            <person name="Sasaki T."/>
        </authorList>
    </citation>
    <scope>NUCLEOTIDE SEQUENCE [LARGE SCALE GENOMIC DNA]</scope>
    <source>
        <strain evidence="3">cv. Nipponbare</strain>
    </source>
</reference>
<dbReference type="Proteomes" id="UP000000763">
    <property type="component" value="Chromosome 1"/>
</dbReference>